<dbReference type="eggNOG" id="KOG0017">
    <property type="taxonomic scope" value="Eukaryota"/>
</dbReference>
<dbReference type="Gene3D" id="3.30.420.10">
    <property type="entry name" value="Ribonuclease H-like superfamily/Ribonuclease H"/>
    <property type="match status" value="1"/>
</dbReference>
<name>A0A1U7XH33_NICSY</name>
<feature type="domain" description="CCHC-type" evidence="13">
    <location>
        <begin position="54"/>
        <end position="69"/>
    </location>
</feature>
<dbReference type="InterPro" id="IPR050951">
    <property type="entry name" value="Retrovirus_Pol_polyprotein"/>
</dbReference>
<keyword evidence="5" id="KW-0460">Magnesium</keyword>
<evidence type="ECO:0000313" key="15">
    <source>
        <dbReference type="RefSeq" id="XP_009785775.1"/>
    </source>
</evidence>
<dbReference type="SUPFAM" id="SSF56672">
    <property type="entry name" value="DNA/RNA polymerases"/>
    <property type="match status" value="1"/>
</dbReference>
<dbReference type="InterPro" id="IPR001878">
    <property type="entry name" value="Znf_CCHC"/>
</dbReference>
<evidence type="ECO:0000256" key="11">
    <source>
        <dbReference type="PROSITE-ProRule" id="PRU00047"/>
    </source>
</evidence>
<keyword evidence="9" id="KW-0238">DNA-binding</keyword>
<dbReference type="InterPro" id="IPR012337">
    <property type="entry name" value="RNaseH-like_sf"/>
</dbReference>
<keyword evidence="4" id="KW-0378">Hydrolase</keyword>
<dbReference type="Gene3D" id="1.10.340.70">
    <property type="match status" value="1"/>
</dbReference>
<keyword evidence="1" id="KW-0645">Protease</keyword>
<dbReference type="InterPro" id="IPR036397">
    <property type="entry name" value="RNaseH_sf"/>
</dbReference>
<dbReference type="InterPro" id="IPR041588">
    <property type="entry name" value="Integrase_H2C2"/>
</dbReference>
<dbReference type="GO" id="GO:0004190">
    <property type="term" value="F:aspartic-type endopeptidase activity"/>
    <property type="evidence" value="ECO:0007669"/>
    <property type="project" value="UniProtKB-KW"/>
</dbReference>
<evidence type="ECO:0000256" key="4">
    <source>
        <dbReference type="ARBA" id="ARBA00022801"/>
    </source>
</evidence>
<feature type="region of interest" description="Disordered" evidence="12">
    <location>
        <begin position="1"/>
        <end position="26"/>
    </location>
</feature>
<evidence type="ECO:0000256" key="6">
    <source>
        <dbReference type="ARBA" id="ARBA00022908"/>
    </source>
</evidence>
<keyword evidence="11" id="KW-0863">Zinc-finger</keyword>
<dbReference type="Pfam" id="PF24626">
    <property type="entry name" value="SH3_Tf2-1"/>
    <property type="match status" value="1"/>
</dbReference>
<dbReference type="GO" id="GO:0006508">
    <property type="term" value="P:proteolysis"/>
    <property type="evidence" value="ECO:0007669"/>
    <property type="project" value="UniProtKB-KW"/>
</dbReference>
<evidence type="ECO:0000256" key="12">
    <source>
        <dbReference type="SAM" id="MobiDB-lite"/>
    </source>
</evidence>
<dbReference type="GO" id="GO:0003677">
    <property type="term" value="F:DNA binding"/>
    <property type="evidence" value="ECO:0007669"/>
    <property type="project" value="UniProtKB-KW"/>
</dbReference>
<keyword evidence="11" id="KW-0862">Zinc</keyword>
<dbReference type="FunFam" id="3.30.70.270:FF:000020">
    <property type="entry name" value="Transposon Tf2-6 polyprotein-like Protein"/>
    <property type="match status" value="1"/>
</dbReference>
<keyword evidence="8" id="KW-0808">Transferase</keyword>
<dbReference type="GO" id="GO:0008270">
    <property type="term" value="F:zinc ion binding"/>
    <property type="evidence" value="ECO:0007669"/>
    <property type="project" value="UniProtKB-KW"/>
</dbReference>
<dbReference type="SUPFAM" id="SSF53098">
    <property type="entry name" value="Ribonuclease H-like"/>
    <property type="match status" value="1"/>
</dbReference>
<reference evidence="15" key="2">
    <citation type="submission" date="2025-08" db="UniProtKB">
        <authorList>
            <consortium name="RefSeq"/>
        </authorList>
    </citation>
    <scope>IDENTIFICATION</scope>
    <source>
        <tissue evidence="15">Leaf</tissue>
    </source>
</reference>
<evidence type="ECO:0000256" key="7">
    <source>
        <dbReference type="ARBA" id="ARBA00022918"/>
    </source>
</evidence>
<dbReference type="InterPro" id="IPR043502">
    <property type="entry name" value="DNA/RNA_pol_sf"/>
</dbReference>
<keyword evidence="6" id="KW-0229">DNA integration</keyword>
<dbReference type="Proteomes" id="UP000189701">
    <property type="component" value="Unplaced"/>
</dbReference>
<sequence length="548" mass="63304">MSSQFTYKPRYRQSNRGPSSSGHRHSGQIYVTTPVCQTCDRSHLGQCHVLTRECFQCGQLGHHMRDCPQPLRNFNQASIYQEEHENHLRTVLQTLREHRLYAKFSKCQFWLDSVAFLGHVVSKDGIMVDPKNTESVQKWPRPTSSIEIRSFLGLACYYRHFVQDFSRIATPLTKLTQKNAKFQWTEEYEQSFQKLKTCLTIAPILALPSDSVGFTRDPNLRYHRWMELLKDYDCSILYHPRKANVVADALSRKSLGSLAHIASTRRLLAKYIQRLEDTSIRFSTENSEALLACAQAKLCVADVDGLRHAILEEAHNSKYTIYPGSTKMYHDLKQFYWWGGIKKDIANFVSSCLTCQQIKAEHQRPAGLRQQIEIPKWKWERITMDFVTRLPRTIRGYDSVWVIVDRLTKSAYLLPVKTTYCGVSWDAYLPLDEFAYDNSFHSTQSRQKSYADNKRRDLVLTTGDKVFLRVSPVKGVMRFGKRGKLSPRFIGPYKILDRVGAVVYRLALPPELSFIHPVFHVSLLRKCISDSSQVIEAPTIPLDEKLSY</sequence>
<dbReference type="GO" id="GO:0003964">
    <property type="term" value="F:RNA-directed DNA polymerase activity"/>
    <property type="evidence" value="ECO:0007669"/>
    <property type="project" value="UniProtKB-KW"/>
</dbReference>
<dbReference type="STRING" id="4096.A0A1U7XH33"/>
<dbReference type="RefSeq" id="XP_009785775.1">
    <property type="nucleotide sequence ID" value="XM_009787473.1"/>
</dbReference>
<gene>
    <name evidence="15" type="primary">LOC104233990</name>
</gene>
<keyword evidence="8" id="KW-0239">DNA-directed DNA polymerase</keyword>
<evidence type="ECO:0000256" key="8">
    <source>
        <dbReference type="ARBA" id="ARBA00022932"/>
    </source>
</evidence>
<dbReference type="Pfam" id="PF00098">
    <property type="entry name" value="zf-CCHC"/>
    <property type="match status" value="1"/>
</dbReference>
<dbReference type="GO" id="GO:0015074">
    <property type="term" value="P:DNA integration"/>
    <property type="evidence" value="ECO:0007669"/>
    <property type="project" value="UniProtKB-KW"/>
</dbReference>
<dbReference type="PROSITE" id="PS50158">
    <property type="entry name" value="ZF_CCHC"/>
    <property type="match status" value="1"/>
</dbReference>
<evidence type="ECO:0000256" key="1">
    <source>
        <dbReference type="ARBA" id="ARBA00022670"/>
    </source>
</evidence>
<keyword evidence="10" id="KW-0233">DNA recombination</keyword>
<keyword evidence="7" id="KW-0695">RNA-directed DNA polymerase</keyword>
<dbReference type="InterPro" id="IPR036875">
    <property type="entry name" value="Znf_CCHC_sf"/>
</dbReference>
<dbReference type="InterPro" id="IPR043128">
    <property type="entry name" value="Rev_trsase/Diguanyl_cyclase"/>
</dbReference>
<evidence type="ECO:0000256" key="2">
    <source>
        <dbReference type="ARBA" id="ARBA00022723"/>
    </source>
</evidence>
<dbReference type="AlphaFoldDB" id="A0A1U7XH33"/>
<dbReference type="GO" id="GO:0006310">
    <property type="term" value="P:DNA recombination"/>
    <property type="evidence" value="ECO:0007669"/>
    <property type="project" value="UniProtKB-KW"/>
</dbReference>
<evidence type="ECO:0000256" key="9">
    <source>
        <dbReference type="ARBA" id="ARBA00023125"/>
    </source>
</evidence>
<keyword evidence="8" id="KW-0548">Nucleotidyltransferase</keyword>
<protein>
    <submittedName>
        <fullName evidence="15">Uncharacterized protein LOC104233990</fullName>
    </submittedName>
</protein>
<keyword evidence="3" id="KW-0064">Aspartyl protease</keyword>
<dbReference type="GO" id="GO:0003887">
    <property type="term" value="F:DNA-directed DNA polymerase activity"/>
    <property type="evidence" value="ECO:0007669"/>
    <property type="project" value="UniProtKB-KW"/>
</dbReference>
<dbReference type="PANTHER" id="PTHR37984:SF5">
    <property type="entry name" value="PROTEIN NYNRIN-LIKE"/>
    <property type="match status" value="1"/>
</dbReference>
<evidence type="ECO:0000259" key="13">
    <source>
        <dbReference type="PROSITE" id="PS50158"/>
    </source>
</evidence>
<evidence type="ECO:0000256" key="5">
    <source>
        <dbReference type="ARBA" id="ARBA00022842"/>
    </source>
</evidence>
<accession>A0A1U7XH33</accession>
<dbReference type="SMART" id="SM00343">
    <property type="entry name" value="ZnF_C2HC"/>
    <property type="match status" value="1"/>
</dbReference>
<dbReference type="Pfam" id="PF17921">
    <property type="entry name" value="Integrase_H2C2"/>
    <property type="match status" value="1"/>
</dbReference>
<reference evidence="14" key="1">
    <citation type="journal article" date="2013" name="Genome Biol.">
        <title>Reference genomes and transcriptomes of Nicotiana sylvestris and Nicotiana tomentosiformis.</title>
        <authorList>
            <person name="Sierro N."/>
            <person name="Battey J.N."/>
            <person name="Ouadi S."/>
            <person name="Bovet L."/>
            <person name="Goepfert S."/>
            <person name="Bakaher N."/>
            <person name="Peitsch M.C."/>
            <person name="Ivanov N.V."/>
        </authorList>
    </citation>
    <scope>NUCLEOTIDE SEQUENCE [LARGE SCALE GENOMIC DNA]</scope>
</reference>
<dbReference type="SUPFAM" id="SSF57756">
    <property type="entry name" value="Retrovirus zinc finger-like domains"/>
    <property type="match status" value="1"/>
</dbReference>
<proteinExistence type="predicted"/>
<keyword evidence="14" id="KW-1185">Reference proteome</keyword>
<keyword evidence="2" id="KW-0479">Metal-binding</keyword>
<dbReference type="InterPro" id="IPR056924">
    <property type="entry name" value="SH3_Tf2-1"/>
</dbReference>
<organism evidence="14 15">
    <name type="scientific">Nicotiana sylvestris</name>
    <name type="common">Wood tobacco</name>
    <name type="synonym">South American tobacco</name>
    <dbReference type="NCBI Taxonomy" id="4096"/>
    <lineage>
        <taxon>Eukaryota</taxon>
        <taxon>Viridiplantae</taxon>
        <taxon>Streptophyta</taxon>
        <taxon>Embryophyta</taxon>
        <taxon>Tracheophyta</taxon>
        <taxon>Spermatophyta</taxon>
        <taxon>Magnoliopsida</taxon>
        <taxon>eudicotyledons</taxon>
        <taxon>Gunneridae</taxon>
        <taxon>Pentapetalae</taxon>
        <taxon>asterids</taxon>
        <taxon>lamiids</taxon>
        <taxon>Solanales</taxon>
        <taxon>Solanaceae</taxon>
        <taxon>Nicotianoideae</taxon>
        <taxon>Nicotianeae</taxon>
        <taxon>Nicotiana</taxon>
    </lineage>
</organism>
<dbReference type="PANTHER" id="PTHR37984">
    <property type="entry name" value="PROTEIN CBG26694"/>
    <property type="match status" value="1"/>
</dbReference>
<evidence type="ECO:0000256" key="3">
    <source>
        <dbReference type="ARBA" id="ARBA00022750"/>
    </source>
</evidence>
<evidence type="ECO:0000256" key="10">
    <source>
        <dbReference type="ARBA" id="ARBA00023172"/>
    </source>
</evidence>
<dbReference type="Gene3D" id="3.30.70.270">
    <property type="match status" value="2"/>
</dbReference>
<evidence type="ECO:0000313" key="14">
    <source>
        <dbReference type="Proteomes" id="UP000189701"/>
    </source>
</evidence>